<evidence type="ECO:0000313" key="3">
    <source>
        <dbReference type="Proteomes" id="UP001251524"/>
    </source>
</evidence>
<keyword evidence="1" id="KW-0812">Transmembrane</keyword>
<evidence type="ECO:0000313" key="2">
    <source>
        <dbReference type="EMBL" id="MDR7132819.1"/>
    </source>
</evidence>
<organism evidence="2 3">
    <name type="scientific">Lysobacter niastensis</name>
    <dbReference type="NCBI Taxonomy" id="380629"/>
    <lineage>
        <taxon>Bacteria</taxon>
        <taxon>Pseudomonadati</taxon>
        <taxon>Pseudomonadota</taxon>
        <taxon>Gammaproteobacteria</taxon>
        <taxon>Lysobacterales</taxon>
        <taxon>Lysobacteraceae</taxon>
        <taxon>Lysobacter</taxon>
    </lineage>
</organism>
<feature type="transmembrane region" description="Helical" evidence="1">
    <location>
        <begin position="20"/>
        <end position="43"/>
    </location>
</feature>
<reference evidence="2 3" key="1">
    <citation type="submission" date="2023-07" db="EMBL/GenBank/DDBJ databases">
        <title>Sorghum-associated microbial communities from plants grown in Nebraska, USA.</title>
        <authorList>
            <person name="Schachtman D."/>
        </authorList>
    </citation>
    <scope>NUCLEOTIDE SEQUENCE [LARGE SCALE GENOMIC DNA]</scope>
    <source>
        <strain evidence="2 3">BE198</strain>
    </source>
</reference>
<feature type="transmembrane region" description="Helical" evidence="1">
    <location>
        <begin position="63"/>
        <end position="85"/>
    </location>
</feature>
<dbReference type="Proteomes" id="UP001251524">
    <property type="component" value="Unassembled WGS sequence"/>
</dbReference>
<accession>A0ABU1W5P5</accession>
<protein>
    <submittedName>
        <fullName evidence="2">Uncharacterized protein</fullName>
    </submittedName>
</protein>
<keyword evidence="1" id="KW-1133">Transmembrane helix</keyword>
<keyword evidence="3" id="KW-1185">Reference proteome</keyword>
<evidence type="ECO:0000256" key="1">
    <source>
        <dbReference type="SAM" id="Phobius"/>
    </source>
</evidence>
<comment type="caution">
    <text evidence="2">The sequence shown here is derived from an EMBL/GenBank/DDBJ whole genome shotgun (WGS) entry which is preliminary data.</text>
</comment>
<keyword evidence="1" id="KW-0472">Membrane</keyword>
<sequence length="93" mass="9566">MSNNPYAPPGSKLVERAFGLGRIIWAALSVLGGAFLLIAVVFFGSAVFTDATVPDGQVNESGFGYALAILSALVGLALLGIGRLFQGKPRAAE</sequence>
<name>A0ABU1W5P5_9GAMM</name>
<dbReference type="RefSeq" id="WP_310056630.1">
    <property type="nucleotide sequence ID" value="NZ_JAVDVY010000001.1"/>
</dbReference>
<proteinExistence type="predicted"/>
<dbReference type="EMBL" id="JAVDVY010000001">
    <property type="protein sequence ID" value="MDR7132819.1"/>
    <property type="molecule type" value="Genomic_DNA"/>
</dbReference>
<gene>
    <name evidence="2" type="ORF">J2X06_000003</name>
</gene>